<keyword evidence="3" id="KW-1185">Reference proteome</keyword>
<feature type="region of interest" description="Disordered" evidence="1">
    <location>
        <begin position="353"/>
        <end position="373"/>
    </location>
</feature>
<organism evidence="2 3">
    <name type="scientific">Acrasis kona</name>
    <dbReference type="NCBI Taxonomy" id="1008807"/>
    <lineage>
        <taxon>Eukaryota</taxon>
        <taxon>Discoba</taxon>
        <taxon>Heterolobosea</taxon>
        <taxon>Tetramitia</taxon>
        <taxon>Eutetramitia</taxon>
        <taxon>Acrasidae</taxon>
        <taxon>Acrasis</taxon>
    </lineage>
</organism>
<feature type="compositionally biased region" description="Polar residues" evidence="1">
    <location>
        <begin position="245"/>
        <end position="260"/>
    </location>
</feature>
<dbReference type="Gene3D" id="2.30.29.30">
    <property type="entry name" value="Pleckstrin-homology domain (PH domain)/Phosphotyrosine-binding domain (PTB)"/>
    <property type="match status" value="1"/>
</dbReference>
<dbReference type="InterPro" id="IPR011993">
    <property type="entry name" value="PH-like_dom_sf"/>
</dbReference>
<protein>
    <submittedName>
        <fullName evidence="2">Uncharacterized protein</fullName>
    </submittedName>
</protein>
<gene>
    <name evidence="2" type="ORF">AKO1_012680</name>
</gene>
<dbReference type="AlphaFoldDB" id="A0AAW2YVE8"/>
<dbReference type="EMBL" id="JAOPGA020000762">
    <property type="protein sequence ID" value="KAL0481413.1"/>
    <property type="molecule type" value="Genomic_DNA"/>
</dbReference>
<accession>A0AAW2YVE8</accession>
<reference evidence="2 3" key="1">
    <citation type="submission" date="2024-03" db="EMBL/GenBank/DDBJ databases">
        <title>The Acrasis kona genome and developmental transcriptomes reveal deep origins of eukaryotic multicellular pathways.</title>
        <authorList>
            <person name="Sheikh S."/>
            <person name="Fu C.-J."/>
            <person name="Brown M.W."/>
            <person name="Baldauf S.L."/>
        </authorList>
    </citation>
    <scope>NUCLEOTIDE SEQUENCE [LARGE SCALE GENOMIC DNA]</scope>
    <source>
        <strain evidence="2 3">ATCC MYA-3509</strain>
    </source>
</reference>
<dbReference type="Proteomes" id="UP001431209">
    <property type="component" value="Unassembled WGS sequence"/>
</dbReference>
<evidence type="ECO:0000256" key="1">
    <source>
        <dbReference type="SAM" id="MobiDB-lite"/>
    </source>
</evidence>
<proteinExistence type="predicted"/>
<sequence length="529" mass="60893">MVKSQQYDDEDSITRKISTQDDDVNMRLDTHDPEIKSHLELELERLSGAKESMMNIELENWSKLYTEISRVEDILVQSARQIATTNGIKSNEVDVLLKDVLSLGRPLRKISTVFGDIAQNDDEEDYYSLHDDIFFDVFDEEPETSEEVQNLEAFDDDESANTDSHKASNPAPMSVALSAVRRATRVTNETNLVTAKQSNGPMRIIDRKSVLKVKDEGSSLTPMKASQILQQERNKRRADREAKKQSNLRTENTSSVTTDFSEISSESDSSEDISSDDESNEVLDEDIYSSLSKVRWTETKQRVLNENRDHQKFKNTLDDLDEEKLSKLLYKDGPNSGFQLLLASKYHKEYTKQIEDQEDDSDDEDRKNIKEVQHRDRSQLLKKLRKGQQFKMLMGPQKQIVEENEEAKSESSQQSAQVEVPISSHEVGEWSDVTILCNDDESELCIKFEDPEYKDKRWRLSQVRDVIPGHKTASTMRFSDPKRDKYSLSIIHERGVADLEVLDDKEDTRDEWIKTFLSAKTQNVVKLDD</sequence>
<feature type="compositionally biased region" description="Low complexity" evidence="1">
    <location>
        <begin position="410"/>
        <end position="420"/>
    </location>
</feature>
<feature type="compositionally biased region" description="Basic and acidic residues" evidence="1">
    <location>
        <begin position="364"/>
        <end position="373"/>
    </location>
</feature>
<feature type="compositionally biased region" description="Acidic residues" evidence="1">
    <location>
        <begin position="268"/>
        <end position="284"/>
    </location>
</feature>
<comment type="caution">
    <text evidence="2">The sequence shown here is derived from an EMBL/GenBank/DDBJ whole genome shotgun (WGS) entry which is preliminary data.</text>
</comment>
<feature type="region of interest" description="Disordered" evidence="1">
    <location>
        <begin position="1"/>
        <end position="20"/>
    </location>
</feature>
<evidence type="ECO:0000313" key="3">
    <source>
        <dbReference type="Proteomes" id="UP001431209"/>
    </source>
</evidence>
<name>A0AAW2YVE8_9EUKA</name>
<feature type="region of interest" description="Disordered" evidence="1">
    <location>
        <begin position="402"/>
        <end position="422"/>
    </location>
</feature>
<evidence type="ECO:0000313" key="2">
    <source>
        <dbReference type="EMBL" id="KAL0481413.1"/>
    </source>
</evidence>
<feature type="region of interest" description="Disordered" evidence="1">
    <location>
        <begin position="215"/>
        <end position="284"/>
    </location>
</feature>